<keyword evidence="4 5" id="KW-0472">Membrane</keyword>
<feature type="transmembrane region" description="Helical" evidence="5">
    <location>
        <begin position="145"/>
        <end position="169"/>
    </location>
</feature>
<feature type="transmembrane region" description="Helical" evidence="5">
    <location>
        <begin position="113"/>
        <end position="133"/>
    </location>
</feature>
<dbReference type="PROSITE" id="PS50850">
    <property type="entry name" value="MFS"/>
    <property type="match status" value="1"/>
</dbReference>
<dbReference type="RefSeq" id="WP_012021997.1">
    <property type="nucleotide sequence ID" value="NZ_AP019770.1"/>
</dbReference>
<feature type="transmembrane region" description="Helical" evidence="5">
    <location>
        <begin position="57"/>
        <end position="76"/>
    </location>
</feature>
<dbReference type="InterPro" id="IPR011701">
    <property type="entry name" value="MFS"/>
</dbReference>
<evidence type="ECO:0000313" key="9">
    <source>
        <dbReference type="EMBL" id="AKV77246.1"/>
    </source>
</evidence>
<evidence type="ECO:0000313" key="8">
    <source>
        <dbReference type="EMBL" id="AKV75008.1"/>
    </source>
</evidence>
<keyword evidence="3 5" id="KW-1133">Transmembrane helix</keyword>
<feature type="transmembrane region" description="Helical" evidence="5">
    <location>
        <begin position="461"/>
        <end position="483"/>
    </location>
</feature>
<reference evidence="15 16" key="2">
    <citation type="journal article" date="2015" name="Genome Announc.">
        <title>Complete Genome Sequences of Evolved Arsenate-Resistant Metallosphaera sedula Strains.</title>
        <authorList>
            <person name="Ai C."/>
            <person name="McCarthy S."/>
            <person name="Schackwitz W."/>
            <person name="Martin J."/>
            <person name="Lipzen A."/>
            <person name="Blum P."/>
        </authorList>
    </citation>
    <scope>NUCLEOTIDE SEQUENCE [LARGE SCALE GENOMIC DNA]</scope>
    <source>
        <strain evidence="10 16">ARS120-1</strain>
        <strain evidence="11 15">ARS120-2</strain>
        <strain evidence="8 18">ARS50-1</strain>
        <strain evidence="9 17">ARS50-2</strain>
    </source>
</reference>
<dbReference type="Proteomes" id="UP000061362">
    <property type="component" value="Chromosome"/>
</dbReference>
<dbReference type="Gene3D" id="1.20.1250.20">
    <property type="entry name" value="MFS general substrate transporter like domains"/>
    <property type="match status" value="1"/>
</dbReference>
<dbReference type="SUPFAM" id="SSF103473">
    <property type="entry name" value="MFS general substrate transporter"/>
    <property type="match status" value="1"/>
</dbReference>
<evidence type="ECO:0000256" key="1">
    <source>
        <dbReference type="ARBA" id="ARBA00004141"/>
    </source>
</evidence>
<feature type="domain" description="Major facilitator superfamily (MFS) profile" evidence="6">
    <location>
        <begin position="22"/>
        <end position="487"/>
    </location>
</feature>
<feature type="transmembrane region" description="Helical" evidence="5">
    <location>
        <begin position="415"/>
        <end position="435"/>
    </location>
</feature>
<dbReference type="EMBL" id="CP012173">
    <property type="protein sequence ID" value="AKV77246.1"/>
    <property type="molecule type" value="Genomic_DNA"/>
</dbReference>
<evidence type="ECO:0000313" key="14">
    <source>
        <dbReference type="Proteomes" id="UP000056255"/>
    </source>
</evidence>
<evidence type="ECO:0000256" key="4">
    <source>
        <dbReference type="ARBA" id="ARBA00023136"/>
    </source>
</evidence>
<dbReference type="Gene3D" id="1.20.1720.10">
    <property type="entry name" value="Multidrug resistance protein D"/>
    <property type="match status" value="1"/>
</dbReference>
<dbReference type="CDD" id="cd17504">
    <property type="entry name" value="MFS_MMR_MDR_like"/>
    <property type="match status" value="1"/>
</dbReference>
<evidence type="ECO:0000313" key="16">
    <source>
        <dbReference type="Proteomes" id="UP000062398"/>
    </source>
</evidence>
<dbReference type="InterPro" id="IPR036259">
    <property type="entry name" value="MFS_trans_sf"/>
</dbReference>
<dbReference type="Pfam" id="PF07690">
    <property type="entry name" value="MFS_1"/>
    <property type="match status" value="1"/>
</dbReference>
<dbReference type="GeneID" id="91756604"/>
<dbReference type="Proteomes" id="UP000062475">
    <property type="component" value="Chromosome"/>
</dbReference>
<keyword evidence="2 5" id="KW-0812">Transmembrane</keyword>
<evidence type="ECO:0000256" key="3">
    <source>
        <dbReference type="ARBA" id="ARBA00022989"/>
    </source>
</evidence>
<dbReference type="EMBL" id="CP012175">
    <property type="protein sequence ID" value="AKV81741.1"/>
    <property type="molecule type" value="Genomic_DNA"/>
</dbReference>
<comment type="subcellular location">
    <subcellularLocation>
        <location evidence="1">Membrane</location>
        <topology evidence="1">Multi-pass membrane protein</topology>
    </subcellularLocation>
</comment>
<accession>A0A088E862</accession>
<evidence type="ECO:0000313" key="17">
    <source>
        <dbReference type="Proteomes" id="UP000062475"/>
    </source>
</evidence>
<sequence length="502" mass="53513">MEIPKDKSSEGKDYDLKYAYRALGILAPLAIVVMYTEGMLIPSLVKIEDDFGVNAAQVSWVLTVYLLTGSVMNPIAGKLGDMFGKKRVLTMIIWIYAVGVTLTGFAPSFGFLIFARAIQGLGLAMFPLAFSLIREEFPPKLVPTAQGIVSAMFGAGSAIALPIGAYISQNFGWQYTYHTVIPFVALMAILTSTQIRESKFKNPNTKIDFVGAGVLSISLASLILGFSEAPSWGWSSPLTIGTLLLSMITFATFIYLQTITPFPLISVKLLKRRNVLVANVAAVVAGFAIFMGSQTLTYLFEEPNPVGFGLDIQATGLALLPTALIQLVGGPLAGKAISRSGPRKVMIVGSTALIPVYLVLSVLTSAGGSQSINLVITFATLAMLSATLLNVSLVNLLTFSVERQVMGTVTSINTVFRLVGGTIGPSVAGAIMGTYQSSIVEIIPVGGTTVYYPVIIPSDQAFSLIYLIATLLAVVMTGISFMTKDIKIGNVMKERNEFVAGH</sequence>
<feature type="transmembrane region" description="Helical" evidence="5">
    <location>
        <begin position="345"/>
        <end position="366"/>
    </location>
</feature>
<evidence type="ECO:0000313" key="10">
    <source>
        <dbReference type="EMBL" id="AKV79496.1"/>
    </source>
</evidence>
<evidence type="ECO:0000313" key="13">
    <source>
        <dbReference type="Proteomes" id="UP000029084"/>
    </source>
</evidence>
<dbReference type="OMA" id="GNKKGWL"/>
<dbReference type="PATRIC" id="fig|43687.5.peg.2227"/>
<dbReference type="Proteomes" id="UP000029084">
    <property type="component" value="Chromosome"/>
</dbReference>
<proteinExistence type="predicted"/>
<evidence type="ECO:0000313" key="12">
    <source>
        <dbReference type="EMBL" id="AKV83972.1"/>
    </source>
</evidence>
<reference evidence="12 14" key="3">
    <citation type="submission" date="2015-07" db="EMBL/GenBank/DDBJ databases">
        <title>Physiological, transcriptional responses and genome re-sequencing of acid resistant extremely thermoacidophilic Metallosphaera sedula SARC-M1.</title>
        <authorList>
            <person name="Ai C."/>
            <person name="McCarthy S."/>
            <person name="Eckrich V."/>
            <person name="Rudrappa D."/>
            <person name="Qiu G."/>
            <person name="Blum P."/>
        </authorList>
    </citation>
    <scope>NUCLEOTIDE SEQUENCE [LARGE SCALE GENOMIC DNA]</scope>
    <source>
        <strain evidence="12 14">SARC-M1</strain>
    </source>
</reference>
<dbReference type="GO" id="GO:0022857">
    <property type="term" value="F:transmembrane transporter activity"/>
    <property type="evidence" value="ECO:0007669"/>
    <property type="project" value="InterPro"/>
</dbReference>
<feature type="transmembrane region" description="Helical" evidence="5">
    <location>
        <begin position="238"/>
        <end position="256"/>
    </location>
</feature>
<feature type="transmembrane region" description="Helical" evidence="5">
    <location>
        <begin position="372"/>
        <end position="394"/>
    </location>
</feature>
<dbReference type="PANTHER" id="PTHR23501:SF192">
    <property type="entry name" value="TRANSPORTER"/>
    <property type="match status" value="1"/>
</dbReference>
<gene>
    <name evidence="7" type="ORF">HA72_2070</name>
    <name evidence="8" type="ORF">MsedA_2120</name>
    <name evidence="9" type="ORF">MsedB_2122</name>
    <name evidence="10" type="ORF">MsedC_2120</name>
    <name evidence="11" type="ORF">MsedD_2121</name>
    <name evidence="12" type="ORF">MsedE_2122</name>
</gene>
<evidence type="ECO:0000313" key="18">
    <source>
        <dbReference type="Proteomes" id="UP000068832"/>
    </source>
</evidence>
<organism evidence="7 13">
    <name type="scientific">Metallosphaera sedula</name>
    <dbReference type="NCBI Taxonomy" id="43687"/>
    <lineage>
        <taxon>Archaea</taxon>
        <taxon>Thermoproteota</taxon>
        <taxon>Thermoprotei</taxon>
        <taxon>Sulfolobales</taxon>
        <taxon>Sulfolobaceae</taxon>
        <taxon>Metallosphaera</taxon>
    </lineage>
</organism>
<dbReference type="Proteomes" id="UP000068832">
    <property type="component" value="Chromosome"/>
</dbReference>
<evidence type="ECO:0000313" key="11">
    <source>
        <dbReference type="EMBL" id="AKV81741.1"/>
    </source>
</evidence>
<feature type="transmembrane region" description="Helical" evidence="5">
    <location>
        <begin position="312"/>
        <end position="333"/>
    </location>
</feature>
<evidence type="ECO:0000256" key="5">
    <source>
        <dbReference type="SAM" id="Phobius"/>
    </source>
</evidence>
<dbReference type="EMBL" id="CP012174">
    <property type="protein sequence ID" value="AKV79496.1"/>
    <property type="molecule type" value="Genomic_DNA"/>
</dbReference>
<evidence type="ECO:0000256" key="2">
    <source>
        <dbReference type="ARBA" id="ARBA00022692"/>
    </source>
</evidence>
<dbReference type="AlphaFoldDB" id="A0A088E862"/>
<protein>
    <submittedName>
        <fullName evidence="8">MFS transporter</fullName>
    </submittedName>
    <submittedName>
        <fullName evidence="7">Major facilitator superfamily MFS_1</fullName>
    </submittedName>
</protein>
<dbReference type="PANTHER" id="PTHR23501">
    <property type="entry name" value="MAJOR FACILITATOR SUPERFAMILY"/>
    <property type="match status" value="1"/>
</dbReference>
<dbReference type="EMBL" id="CP012176">
    <property type="protein sequence ID" value="AKV83972.1"/>
    <property type="molecule type" value="Genomic_DNA"/>
</dbReference>
<dbReference type="EMBL" id="CP008822">
    <property type="protein sequence ID" value="AIM28193.1"/>
    <property type="molecule type" value="Genomic_DNA"/>
</dbReference>
<evidence type="ECO:0000313" key="15">
    <source>
        <dbReference type="Proteomes" id="UP000061362"/>
    </source>
</evidence>
<dbReference type="Proteomes" id="UP000056255">
    <property type="component" value="Chromosome"/>
</dbReference>
<feature type="transmembrane region" description="Helical" evidence="5">
    <location>
        <begin position="88"/>
        <end position="107"/>
    </location>
</feature>
<feature type="transmembrane region" description="Helical" evidence="5">
    <location>
        <begin position="20"/>
        <end position="45"/>
    </location>
</feature>
<evidence type="ECO:0000259" key="6">
    <source>
        <dbReference type="PROSITE" id="PS50850"/>
    </source>
</evidence>
<dbReference type="GO" id="GO:0005886">
    <property type="term" value="C:plasma membrane"/>
    <property type="evidence" value="ECO:0007669"/>
    <property type="project" value="TreeGrafter"/>
</dbReference>
<name>A0A088E862_9CREN</name>
<dbReference type="EMBL" id="CP012172">
    <property type="protein sequence ID" value="AKV75008.1"/>
    <property type="molecule type" value="Genomic_DNA"/>
</dbReference>
<evidence type="ECO:0000313" key="7">
    <source>
        <dbReference type="EMBL" id="AIM28193.1"/>
    </source>
</evidence>
<dbReference type="OrthoDB" id="117970at2157"/>
<dbReference type="Proteomes" id="UP000062398">
    <property type="component" value="Chromosome"/>
</dbReference>
<feature type="transmembrane region" description="Helical" evidence="5">
    <location>
        <begin position="175"/>
        <end position="195"/>
    </location>
</feature>
<dbReference type="InterPro" id="IPR020846">
    <property type="entry name" value="MFS_dom"/>
</dbReference>
<feature type="transmembrane region" description="Helical" evidence="5">
    <location>
        <begin position="276"/>
        <end position="300"/>
    </location>
</feature>
<feature type="transmembrane region" description="Helical" evidence="5">
    <location>
        <begin position="207"/>
        <end position="226"/>
    </location>
</feature>
<reference evidence="7 13" key="1">
    <citation type="journal article" date="2014" name="J. Bacteriol.">
        <title>Role of an Archaeal PitA Transporter in the Copper and Arsenic Resistance of Metallosphaera sedula, an Extreme Thermoacidophile.</title>
        <authorList>
            <person name="McCarthy S."/>
            <person name="Ai C."/>
            <person name="Wheaton G."/>
            <person name="Tevatia R."/>
            <person name="Eckrich V."/>
            <person name="Kelly R."/>
            <person name="Blum P."/>
        </authorList>
    </citation>
    <scope>NUCLEOTIDE SEQUENCE [LARGE SCALE GENOMIC DNA]</scope>
    <source>
        <strain evidence="7 13">CuR1</strain>
    </source>
</reference>